<dbReference type="OrthoDB" id="3890746at2759"/>
<proteinExistence type="predicted"/>
<dbReference type="AlphaFoldDB" id="A0A0F0IAF4"/>
<keyword evidence="1" id="KW-0812">Transmembrane</keyword>
<protein>
    <submittedName>
        <fullName evidence="2">Uncharacterized protein</fullName>
    </submittedName>
</protein>
<organism evidence="2 3">
    <name type="scientific">Aspergillus parasiticus (strain ATCC 56775 / NRRL 5862 / SRRC 143 / SU-1)</name>
    <dbReference type="NCBI Taxonomy" id="1403190"/>
    <lineage>
        <taxon>Eukaryota</taxon>
        <taxon>Fungi</taxon>
        <taxon>Dikarya</taxon>
        <taxon>Ascomycota</taxon>
        <taxon>Pezizomycotina</taxon>
        <taxon>Eurotiomycetes</taxon>
        <taxon>Eurotiomycetidae</taxon>
        <taxon>Eurotiales</taxon>
        <taxon>Aspergillaceae</taxon>
        <taxon>Aspergillus</taxon>
        <taxon>Aspergillus subgen. Circumdati</taxon>
    </lineage>
</organism>
<feature type="transmembrane region" description="Helical" evidence="1">
    <location>
        <begin position="118"/>
        <end position="141"/>
    </location>
</feature>
<name>A0A0F0IAF4_ASPPU</name>
<evidence type="ECO:0000313" key="3">
    <source>
        <dbReference type="Proteomes" id="UP000033540"/>
    </source>
</evidence>
<sequence length="246" mass="26723">MDTGSTSSVSYHVSCASDADESKYLQRVQYLRWVRLTLGIIIFGVAISIIGCEAVPFQHYRATSAYGKVGLYLWPLNFDIRPTVALLSCGCIIAFLNLAYTVITLLPSPHAHIRRQNLASTAIAISGFLTALVGLIFAIHLPGTNPPNGFTKVETLHSWTCKWKTVHGPLSPKVDDTVTPPPAHFARDCALTRASFILTGLAVGLAILMGVAAGVGVWFERSVSRQREQDTSPLKKINIMAKYPGV</sequence>
<dbReference type="Proteomes" id="UP000033540">
    <property type="component" value="Unassembled WGS sequence"/>
</dbReference>
<evidence type="ECO:0000256" key="1">
    <source>
        <dbReference type="SAM" id="Phobius"/>
    </source>
</evidence>
<gene>
    <name evidence="2" type="ORF">P875_00034182</name>
</gene>
<feature type="transmembrane region" description="Helical" evidence="1">
    <location>
        <begin position="33"/>
        <end position="51"/>
    </location>
</feature>
<evidence type="ECO:0000313" key="2">
    <source>
        <dbReference type="EMBL" id="KJK62958.1"/>
    </source>
</evidence>
<feature type="transmembrane region" description="Helical" evidence="1">
    <location>
        <begin position="196"/>
        <end position="219"/>
    </location>
</feature>
<comment type="caution">
    <text evidence="2">The sequence shown here is derived from an EMBL/GenBank/DDBJ whole genome shotgun (WGS) entry which is preliminary data.</text>
</comment>
<dbReference type="EMBL" id="JZEE01000588">
    <property type="protein sequence ID" value="KJK62958.1"/>
    <property type="molecule type" value="Genomic_DNA"/>
</dbReference>
<accession>A0A0F0IAF4</accession>
<reference evidence="2 3" key="1">
    <citation type="submission" date="2015-02" db="EMBL/GenBank/DDBJ databases">
        <title>Draft genome sequence of Aspergillus parasiticus SU-1.</title>
        <authorList>
            <person name="Yu J."/>
            <person name="Fedorova N."/>
            <person name="Yin Y."/>
            <person name="Losada L."/>
            <person name="Zafar N."/>
            <person name="Taujale R."/>
            <person name="Ehrlich K.C."/>
            <person name="Bhatnagar D."/>
            <person name="Cleveland T.E."/>
            <person name="Bennett J.W."/>
            <person name="Nierman W.C."/>
        </authorList>
    </citation>
    <scope>NUCLEOTIDE SEQUENCE [LARGE SCALE GENOMIC DNA]</scope>
    <source>
        <strain evidence="3">ATCC 56775 / NRRL 5862 / SRRC 143 / SU-1</strain>
    </source>
</reference>
<keyword evidence="1" id="KW-1133">Transmembrane helix</keyword>
<feature type="transmembrane region" description="Helical" evidence="1">
    <location>
        <begin position="84"/>
        <end position="106"/>
    </location>
</feature>
<keyword evidence="1" id="KW-0472">Membrane</keyword>